<dbReference type="STRING" id="520767.ATZ99_02440"/>
<evidence type="ECO:0000313" key="1">
    <source>
        <dbReference type="EMBL" id="KYO68725.1"/>
    </source>
</evidence>
<dbReference type="AlphaFoldDB" id="A0A162N329"/>
<evidence type="ECO:0000313" key="2">
    <source>
        <dbReference type="Proteomes" id="UP000075737"/>
    </source>
</evidence>
<sequence length="147" mass="17088">MNFLEKFKDELIFEVQKEFWNERGKGARYRLTRIGVDFAERELGEKIKDKENIKKWLIENGFCQDIDISENEISMTMIVKNCSLLEIKNMFKKANIKPLSCPLANIFMYCLELNSGLSPELLPIEEDENGNCKVTLAKMATSEIVKR</sequence>
<keyword evidence="2" id="KW-1185">Reference proteome</keyword>
<comment type="caution">
    <text evidence="1">The sequence shown here is derived from an EMBL/GenBank/DDBJ whole genome shotgun (WGS) entry which is preliminary data.</text>
</comment>
<dbReference type="RefSeq" id="WP_068747416.1">
    <property type="nucleotide sequence ID" value="NZ_LOHZ01000015.1"/>
</dbReference>
<dbReference type="EMBL" id="LOHZ01000015">
    <property type="protein sequence ID" value="KYO68725.1"/>
    <property type="molecule type" value="Genomic_DNA"/>
</dbReference>
<name>A0A162N329_9FIRM</name>
<proteinExistence type="predicted"/>
<reference evidence="1 2" key="1">
    <citation type="submission" date="2015-12" db="EMBL/GenBank/DDBJ databases">
        <title>Draft genome of Thermovenabulum gondwanense isolated from a red thermophilic microbial mat colonisisng an outflow channel of a bore well.</title>
        <authorList>
            <person name="Patel B.K."/>
        </authorList>
    </citation>
    <scope>NUCLEOTIDE SEQUENCE [LARGE SCALE GENOMIC DNA]</scope>
    <source>
        <strain evidence="1 2">R270</strain>
    </source>
</reference>
<protein>
    <submittedName>
        <fullName evidence="1">Uncharacterized protein</fullName>
    </submittedName>
</protein>
<gene>
    <name evidence="1" type="ORF">ATZ99_02440</name>
</gene>
<accession>A0A162N329</accession>
<dbReference type="Proteomes" id="UP000075737">
    <property type="component" value="Unassembled WGS sequence"/>
</dbReference>
<organism evidence="1 2">
    <name type="scientific">Thermovenabulum gondwanense</name>
    <dbReference type="NCBI Taxonomy" id="520767"/>
    <lineage>
        <taxon>Bacteria</taxon>
        <taxon>Bacillati</taxon>
        <taxon>Bacillota</taxon>
        <taxon>Clostridia</taxon>
        <taxon>Thermosediminibacterales</taxon>
        <taxon>Thermosediminibacteraceae</taxon>
        <taxon>Thermovenabulum</taxon>
    </lineage>
</organism>
<dbReference type="OrthoDB" id="3034757at2"/>